<feature type="domain" description="HTH tetR-type" evidence="3">
    <location>
        <begin position="12"/>
        <end position="72"/>
    </location>
</feature>
<evidence type="ECO:0000313" key="5">
    <source>
        <dbReference type="Proteomes" id="UP001597036"/>
    </source>
</evidence>
<sequence>MDHSDVRSLRWLRTHEAIRYAYFDLLSQTGSSDVTISQIASHAHIHRKTFYLHYNSIEDLYDDCVNVLAQRYSEAIASLPQPFDYYSLSQAMFEFFSSNPRLEKILSSSKLRHFTDDLVRHTTRNSRALYNPYREFSEAKQELINTFVVYSSVNVWRRWIMSGKKVPQDEAVKLLGDLLEHGVSPLRAPYEQH</sequence>
<name>A0ABW2Y850_9BIFI</name>
<dbReference type="SUPFAM" id="SSF46689">
    <property type="entry name" value="Homeodomain-like"/>
    <property type="match status" value="1"/>
</dbReference>
<evidence type="ECO:0000256" key="2">
    <source>
        <dbReference type="PROSITE-ProRule" id="PRU00335"/>
    </source>
</evidence>
<dbReference type="InterPro" id="IPR009057">
    <property type="entry name" value="Homeodomain-like_sf"/>
</dbReference>
<accession>A0ABW2Y850</accession>
<evidence type="ECO:0000256" key="1">
    <source>
        <dbReference type="ARBA" id="ARBA00023125"/>
    </source>
</evidence>
<dbReference type="PANTHER" id="PTHR43479">
    <property type="entry name" value="ACREF/ENVCD OPERON REPRESSOR-RELATED"/>
    <property type="match status" value="1"/>
</dbReference>
<feature type="DNA-binding region" description="H-T-H motif" evidence="2">
    <location>
        <begin position="35"/>
        <end position="54"/>
    </location>
</feature>
<evidence type="ECO:0000313" key="4">
    <source>
        <dbReference type="EMBL" id="MFD0705550.1"/>
    </source>
</evidence>
<evidence type="ECO:0000259" key="3">
    <source>
        <dbReference type="PROSITE" id="PS50977"/>
    </source>
</evidence>
<dbReference type="PANTHER" id="PTHR43479:SF11">
    <property type="entry name" value="ACREF_ENVCD OPERON REPRESSOR-RELATED"/>
    <property type="match status" value="1"/>
</dbReference>
<keyword evidence="5" id="KW-1185">Reference proteome</keyword>
<proteinExistence type="predicted"/>
<keyword evidence="1 2" id="KW-0238">DNA-binding</keyword>
<dbReference type="PROSITE" id="PS50977">
    <property type="entry name" value="HTH_TETR_2"/>
    <property type="match status" value="1"/>
</dbReference>
<dbReference type="InterPro" id="IPR050624">
    <property type="entry name" value="HTH-type_Tx_Regulator"/>
</dbReference>
<dbReference type="Pfam" id="PF14278">
    <property type="entry name" value="TetR_C_8"/>
    <property type="match status" value="1"/>
</dbReference>
<dbReference type="Gene3D" id="1.10.357.10">
    <property type="entry name" value="Tetracycline Repressor, domain 2"/>
    <property type="match status" value="1"/>
</dbReference>
<protein>
    <submittedName>
        <fullName evidence="4">TetR/AcrR family transcriptional regulator</fullName>
    </submittedName>
</protein>
<dbReference type="InterPro" id="IPR001647">
    <property type="entry name" value="HTH_TetR"/>
</dbReference>
<dbReference type="EMBL" id="JBHTHQ010000022">
    <property type="protein sequence ID" value="MFD0705550.1"/>
    <property type="molecule type" value="Genomic_DNA"/>
</dbReference>
<reference evidence="5" key="1">
    <citation type="journal article" date="2019" name="Int. J. Syst. Evol. Microbiol.">
        <title>The Global Catalogue of Microorganisms (GCM) 10K type strain sequencing project: providing services to taxonomists for standard genome sequencing and annotation.</title>
        <authorList>
            <consortium name="The Broad Institute Genomics Platform"/>
            <consortium name="The Broad Institute Genome Sequencing Center for Infectious Disease"/>
            <person name="Wu L."/>
            <person name="Ma J."/>
        </authorList>
    </citation>
    <scope>NUCLEOTIDE SEQUENCE [LARGE SCALE GENOMIC DNA]</scope>
    <source>
        <strain evidence="5">CCM 8604</strain>
    </source>
</reference>
<organism evidence="4 5">
    <name type="scientific">Alloscardovia venturai</name>
    <dbReference type="NCBI Taxonomy" id="1769421"/>
    <lineage>
        <taxon>Bacteria</taxon>
        <taxon>Bacillati</taxon>
        <taxon>Actinomycetota</taxon>
        <taxon>Actinomycetes</taxon>
        <taxon>Bifidobacteriales</taxon>
        <taxon>Bifidobacteriaceae</taxon>
        <taxon>Alloscardovia</taxon>
    </lineage>
</organism>
<dbReference type="Pfam" id="PF00440">
    <property type="entry name" value="TetR_N"/>
    <property type="match status" value="1"/>
</dbReference>
<gene>
    <name evidence="4" type="ORF">ACFQY8_07325</name>
</gene>
<dbReference type="RefSeq" id="WP_377939276.1">
    <property type="nucleotide sequence ID" value="NZ_JBHTHQ010000022.1"/>
</dbReference>
<dbReference type="Proteomes" id="UP001597036">
    <property type="component" value="Unassembled WGS sequence"/>
</dbReference>
<dbReference type="InterPro" id="IPR039532">
    <property type="entry name" value="TetR_C_Firmicutes"/>
</dbReference>
<comment type="caution">
    <text evidence="4">The sequence shown here is derived from an EMBL/GenBank/DDBJ whole genome shotgun (WGS) entry which is preliminary data.</text>
</comment>